<dbReference type="Gene3D" id="3.10.20.310">
    <property type="entry name" value="membrane protein fhac"/>
    <property type="match status" value="1"/>
</dbReference>
<keyword evidence="2" id="KW-0812">Transmembrane</keyword>
<dbReference type="PANTHER" id="PTHR34597">
    <property type="entry name" value="SLR1661 PROTEIN"/>
    <property type="match status" value="1"/>
</dbReference>
<dbReference type="PANTHER" id="PTHR34597:SF6">
    <property type="entry name" value="BLR6126 PROTEIN"/>
    <property type="match status" value="1"/>
</dbReference>
<keyword evidence="5" id="KW-0732">Signal</keyword>
<dbReference type="Proteomes" id="UP001501671">
    <property type="component" value="Unassembled WGS sequence"/>
</dbReference>
<evidence type="ECO:0000256" key="2">
    <source>
        <dbReference type="ARBA" id="ARBA00022692"/>
    </source>
</evidence>
<evidence type="ECO:0000256" key="3">
    <source>
        <dbReference type="ARBA" id="ARBA00023237"/>
    </source>
</evidence>
<dbReference type="InterPro" id="IPR051544">
    <property type="entry name" value="TPS_OM_transporter"/>
</dbReference>
<dbReference type="Pfam" id="PF03865">
    <property type="entry name" value="ShlB"/>
    <property type="match status" value="1"/>
</dbReference>
<accession>A0ABP8H5U3</accession>
<evidence type="ECO:0000256" key="4">
    <source>
        <dbReference type="SAM" id="MobiDB-lite"/>
    </source>
</evidence>
<dbReference type="InterPro" id="IPR006311">
    <property type="entry name" value="TAT_signal"/>
</dbReference>
<dbReference type="Gene3D" id="2.40.160.50">
    <property type="entry name" value="membrane protein fhac: a member of the omp85/tpsb transporter family"/>
    <property type="match status" value="1"/>
</dbReference>
<feature type="domain" description="Haemolysin activator HlyB C-terminal" evidence="6">
    <location>
        <begin position="270"/>
        <end position="526"/>
    </location>
</feature>
<keyword evidence="9" id="KW-1185">Reference proteome</keyword>
<evidence type="ECO:0000259" key="6">
    <source>
        <dbReference type="Pfam" id="PF03865"/>
    </source>
</evidence>
<keyword evidence="3" id="KW-0998">Cell outer membrane</keyword>
<feature type="region of interest" description="Disordered" evidence="4">
    <location>
        <begin position="34"/>
        <end position="63"/>
    </location>
</feature>
<feature type="compositionally biased region" description="Pro residues" evidence="4">
    <location>
        <begin position="42"/>
        <end position="57"/>
    </location>
</feature>
<organism evidence="8 9">
    <name type="scientific">Pigmentiphaga soli</name>
    <dbReference type="NCBI Taxonomy" id="1007095"/>
    <lineage>
        <taxon>Bacteria</taxon>
        <taxon>Pseudomonadati</taxon>
        <taxon>Pseudomonadota</taxon>
        <taxon>Betaproteobacteria</taxon>
        <taxon>Burkholderiales</taxon>
        <taxon>Alcaligenaceae</taxon>
        <taxon>Pigmentiphaga</taxon>
    </lineage>
</organism>
<comment type="caution">
    <text evidence="8">The sequence shown here is derived from an EMBL/GenBank/DDBJ whole genome shotgun (WGS) entry which is preliminary data.</text>
</comment>
<evidence type="ECO:0000259" key="7">
    <source>
        <dbReference type="Pfam" id="PF08479"/>
    </source>
</evidence>
<reference evidence="9" key="1">
    <citation type="journal article" date="2019" name="Int. J. Syst. Evol. Microbiol.">
        <title>The Global Catalogue of Microorganisms (GCM) 10K type strain sequencing project: providing services to taxonomists for standard genome sequencing and annotation.</title>
        <authorList>
            <consortium name="The Broad Institute Genomics Platform"/>
            <consortium name="The Broad Institute Genome Sequencing Center for Infectious Disease"/>
            <person name="Wu L."/>
            <person name="Ma J."/>
        </authorList>
    </citation>
    <scope>NUCLEOTIDE SEQUENCE [LARGE SCALE GENOMIC DNA]</scope>
    <source>
        <strain evidence="9">JCM 17666</strain>
    </source>
</reference>
<evidence type="ECO:0000256" key="1">
    <source>
        <dbReference type="ARBA" id="ARBA00022452"/>
    </source>
</evidence>
<feature type="signal peptide" evidence="5">
    <location>
        <begin position="1"/>
        <end position="30"/>
    </location>
</feature>
<proteinExistence type="predicted"/>
<protein>
    <submittedName>
        <fullName evidence="8">ShlB/FhaC/HecB family hemolysin secretion/activation protein</fullName>
    </submittedName>
</protein>
<gene>
    <name evidence="8" type="ORF">GCM10023144_26980</name>
</gene>
<dbReference type="InterPro" id="IPR005565">
    <property type="entry name" value="Hemolysn_activator_HlyB_C"/>
</dbReference>
<feature type="chain" id="PRO_5046614079" evidence="5">
    <location>
        <begin position="31"/>
        <end position="565"/>
    </location>
</feature>
<dbReference type="EMBL" id="BAABFO010000012">
    <property type="protein sequence ID" value="GAA4334581.1"/>
    <property type="molecule type" value="Genomic_DNA"/>
</dbReference>
<name>A0ABP8H5U3_9BURK</name>
<keyword evidence="1" id="KW-0472">Membrane</keyword>
<dbReference type="InterPro" id="IPR013686">
    <property type="entry name" value="Polypept-transport_assoc_ShlB"/>
</dbReference>
<keyword evidence="1" id="KW-1134">Transmembrane beta strand</keyword>
<evidence type="ECO:0000313" key="9">
    <source>
        <dbReference type="Proteomes" id="UP001501671"/>
    </source>
</evidence>
<dbReference type="RefSeq" id="WP_345250300.1">
    <property type="nucleotide sequence ID" value="NZ_BAABFO010000012.1"/>
</dbReference>
<feature type="domain" description="Polypeptide-transport-associated ShlB-type" evidence="7">
    <location>
        <begin position="78"/>
        <end position="150"/>
    </location>
</feature>
<sequence>MKSRRRIFRSRFALLPAAILAGVAPAAAHAADSPVRGNPLDSLPPIPAPRPAPPPEAVAPTPQSEALRATLARRLVPRNFDVSGVTAIDFKEVAAILEPLAGKEITVAELIAQTNRITALYREHGYALSFALIQSQDFRDGLVKVTVVEGYIGSTRVQGDAGPAAGKLGEYAARLQAERPLKRATLERYLNLMSTLPGLKIKPQLNLPRRADGSTELVLAVDRDAFRVDAGISNLGTGTHALVTATISSMTPLAEQVQLMTAVPRGGDHLEYYAASAAVPVGSDGLTVRADAFSYRAEPSSNVLEAQNLQRNVHNQRAGISVNYPFVLTNQRSLIGTAGFYASDNRDTYRSRVNGASAQIANRVRVLRAEAAYTESSVLQSRRIVAAVYKGIGGLGASQNAAGGPDLYDLDFTRYTLGVTQSLTLPAQFGVSFAALGQYSSDSLPTSEQLTFGGQRFGRGYPAGELGGDKGWGASLELNRRFATGLSYLASVQPYVAADYAKVSLNDSRFTLASDRLTSVALGLRLTDQRRYSFDVNLAKPVGDRPINSSGRPLRFNANYSFQFE</sequence>
<dbReference type="Pfam" id="PF08479">
    <property type="entry name" value="POTRA_2"/>
    <property type="match status" value="1"/>
</dbReference>
<evidence type="ECO:0000313" key="8">
    <source>
        <dbReference type="EMBL" id="GAA4334581.1"/>
    </source>
</evidence>
<evidence type="ECO:0000256" key="5">
    <source>
        <dbReference type="SAM" id="SignalP"/>
    </source>
</evidence>
<dbReference type="PROSITE" id="PS51318">
    <property type="entry name" value="TAT"/>
    <property type="match status" value="1"/>
</dbReference>